<dbReference type="InterPro" id="IPR000835">
    <property type="entry name" value="HTH_MarR-typ"/>
</dbReference>
<evidence type="ECO:0000256" key="1">
    <source>
        <dbReference type="ARBA" id="ARBA00023015"/>
    </source>
</evidence>
<evidence type="ECO:0000313" key="7">
    <source>
        <dbReference type="Proteomes" id="UP000440096"/>
    </source>
</evidence>
<evidence type="ECO:0000313" key="6">
    <source>
        <dbReference type="EMBL" id="MTD58001.1"/>
    </source>
</evidence>
<gene>
    <name evidence="6" type="ORF">GKO32_29075</name>
</gene>
<dbReference type="InterPro" id="IPR050707">
    <property type="entry name" value="HTH_MetabolicPath_Reg"/>
</dbReference>
<dbReference type="Pfam" id="PF01047">
    <property type="entry name" value="MarR"/>
    <property type="match status" value="1"/>
</dbReference>
<dbReference type="PROSITE" id="PS51078">
    <property type="entry name" value="ICLR_ED"/>
    <property type="match status" value="1"/>
</dbReference>
<evidence type="ECO:0000259" key="4">
    <source>
        <dbReference type="PROSITE" id="PS51077"/>
    </source>
</evidence>
<dbReference type="InterPro" id="IPR036388">
    <property type="entry name" value="WH-like_DNA-bd_sf"/>
</dbReference>
<comment type="caution">
    <text evidence="6">The sequence shown here is derived from an EMBL/GenBank/DDBJ whole genome shotgun (WGS) entry which is preliminary data.</text>
</comment>
<dbReference type="SMART" id="SM00346">
    <property type="entry name" value="HTH_ICLR"/>
    <property type="match status" value="1"/>
</dbReference>
<protein>
    <submittedName>
        <fullName evidence="6">MarR family transcriptional regulator</fullName>
    </submittedName>
</protein>
<evidence type="ECO:0000259" key="5">
    <source>
        <dbReference type="PROSITE" id="PS51078"/>
    </source>
</evidence>
<sequence length="261" mass="28152">MAQNSSGIPADRDTEAGLRSEVLSATDYSKTTDNALQTLINIAELGPISTADLGRHMNLNRTVVRRLLNTLQGRGFVHRTPNGFVLGSRLLSLADRVVPALRATVGPVMRDLVDELGETVLCHMRQGNESLLVSQVIGHRHLVRIEDQVGSRHPLHHGCSGRAILSQLPEAELETYLTSVGELAGQVRRQVRAAAAAGYAMSHEERQLGAHGLAMAVRSRNAPLCSLSIIVPSTRADTLDDCHDVLARAVHSLAADEFGDD</sequence>
<reference evidence="6 7" key="1">
    <citation type="submission" date="2019-11" db="EMBL/GenBank/DDBJ databases">
        <title>Draft genome of Amycolatopsis RM579.</title>
        <authorList>
            <person name="Duangmal K."/>
            <person name="Mingma R."/>
        </authorList>
    </citation>
    <scope>NUCLEOTIDE SEQUENCE [LARGE SCALE GENOMIC DNA]</scope>
    <source>
        <strain evidence="6 7">RM579</strain>
    </source>
</reference>
<dbReference type="SUPFAM" id="SSF55781">
    <property type="entry name" value="GAF domain-like"/>
    <property type="match status" value="1"/>
</dbReference>
<keyword evidence="1" id="KW-0805">Transcription regulation</keyword>
<dbReference type="Pfam" id="PF01614">
    <property type="entry name" value="IclR_C"/>
    <property type="match status" value="1"/>
</dbReference>
<dbReference type="AlphaFoldDB" id="A0A6N7Z8I1"/>
<keyword evidence="7" id="KW-1185">Reference proteome</keyword>
<dbReference type="PROSITE" id="PS51077">
    <property type="entry name" value="HTH_ICLR"/>
    <property type="match status" value="1"/>
</dbReference>
<dbReference type="Proteomes" id="UP000440096">
    <property type="component" value="Unassembled WGS sequence"/>
</dbReference>
<dbReference type="PANTHER" id="PTHR30136">
    <property type="entry name" value="HELIX-TURN-HELIX TRANSCRIPTIONAL REGULATOR, ICLR FAMILY"/>
    <property type="match status" value="1"/>
</dbReference>
<keyword evidence="3" id="KW-0804">Transcription</keyword>
<dbReference type="SUPFAM" id="SSF46785">
    <property type="entry name" value="Winged helix' DNA-binding domain"/>
    <property type="match status" value="1"/>
</dbReference>
<dbReference type="Gene3D" id="3.30.450.40">
    <property type="match status" value="1"/>
</dbReference>
<keyword evidence="2" id="KW-0238">DNA-binding</keyword>
<organism evidence="6 7">
    <name type="scientific">Amycolatopsis pithecellobii</name>
    <dbReference type="NCBI Taxonomy" id="664692"/>
    <lineage>
        <taxon>Bacteria</taxon>
        <taxon>Bacillati</taxon>
        <taxon>Actinomycetota</taxon>
        <taxon>Actinomycetes</taxon>
        <taxon>Pseudonocardiales</taxon>
        <taxon>Pseudonocardiaceae</taxon>
        <taxon>Amycolatopsis</taxon>
    </lineage>
</organism>
<feature type="domain" description="HTH iclR-type" evidence="4">
    <location>
        <begin position="29"/>
        <end position="88"/>
    </location>
</feature>
<accession>A0A6N7Z8I1</accession>
<proteinExistence type="predicted"/>
<evidence type="ECO:0000256" key="2">
    <source>
        <dbReference type="ARBA" id="ARBA00023125"/>
    </source>
</evidence>
<dbReference type="InterPro" id="IPR014757">
    <property type="entry name" value="Tscrpt_reg_IclR_C"/>
</dbReference>
<dbReference type="InterPro" id="IPR005471">
    <property type="entry name" value="Tscrpt_reg_IclR_N"/>
</dbReference>
<evidence type="ECO:0000256" key="3">
    <source>
        <dbReference type="ARBA" id="ARBA00023163"/>
    </source>
</evidence>
<name>A0A6N7Z8I1_9PSEU</name>
<dbReference type="EMBL" id="WMBA01000058">
    <property type="protein sequence ID" value="MTD58001.1"/>
    <property type="molecule type" value="Genomic_DNA"/>
</dbReference>
<dbReference type="Gene3D" id="1.10.10.10">
    <property type="entry name" value="Winged helix-like DNA-binding domain superfamily/Winged helix DNA-binding domain"/>
    <property type="match status" value="1"/>
</dbReference>
<feature type="domain" description="IclR-ED" evidence="5">
    <location>
        <begin position="89"/>
        <end position="261"/>
    </location>
</feature>
<dbReference type="GO" id="GO:0003700">
    <property type="term" value="F:DNA-binding transcription factor activity"/>
    <property type="evidence" value="ECO:0007669"/>
    <property type="project" value="InterPro"/>
</dbReference>
<dbReference type="InterPro" id="IPR036390">
    <property type="entry name" value="WH_DNA-bd_sf"/>
</dbReference>
<dbReference type="OrthoDB" id="156285at2"/>
<dbReference type="PANTHER" id="PTHR30136:SF24">
    <property type="entry name" value="HTH-TYPE TRANSCRIPTIONAL REPRESSOR ALLR"/>
    <property type="match status" value="1"/>
</dbReference>
<dbReference type="InterPro" id="IPR029016">
    <property type="entry name" value="GAF-like_dom_sf"/>
</dbReference>
<dbReference type="GO" id="GO:0003677">
    <property type="term" value="F:DNA binding"/>
    <property type="evidence" value="ECO:0007669"/>
    <property type="project" value="UniProtKB-KW"/>
</dbReference>
<dbReference type="GO" id="GO:0045892">
    <property type="term" value="P:negative regulation of DNA-templated transcription"/>
    <property type="evidence" value="ECO:0007669"/>
    <property type="project" value="TreeGrafter"/>
</dbReference>